<feature type="transmembrane region" description="Helical" evidence="1">
    <location>
        <begin position="278"/>
        <end position="297"/>
    </location>
</feature>
<proteinExistence type="predicted"/>
<keyword evidence="1" id="KW-0812">Transmembrane</keyword>
<protein>
    <submittedName>
        <fullName evidence="2">PIR Superfamily Protein</fullName>
    </submittedName>
</protein>
<gene>
    <name evidence="2" type="ORF">POVWA1_088030</name>
</gene>
<keyword evidence="1" id="KW-0472">Membrane</keyword>
<keyword evidence="3" id="KW-1185">Reference proteome</keyword>
<reference evidence="3" key="1">
    <citation type="submission" date="2016-05" db="EMBL/GenBank/DDBJ databases">
        <authorList>
            <person name="Naeem Raeece"/>
        </authorList>
    </citation>
    <scope>NUCLEOTIDE SEQUENCE [LARGE SCALE GENOMIC DNA]</scope>
</reference>
<dbReference type="AlphaFoldDB" id="A0A1A9AQJ8"/>
<dbReference type="InterPro" id="IPR008780">
    <property type="entry name" value="Plasmodium_Vir"/>
</dbReference>
<sequence length="353" mass="41188">MKMALSLDDLAMEKPFEPSSEFQNFFNALDNVCTSNDHGYTCESFNYMEVDEPFKSIMVKMLNILKRSTIEENIYTKGITPKIESCLYYKYWFYYKILSDATGNIDIAKIKNTWRRHQGSIYPLIKKPCKFHADTLEDIKILKVLYDHIFFFNSREDTYNLIKKIQKCEFCKYLKNYLNSIFMYKAITCNTISSYAICMEYNDHFNKIINLVELSSLACGNGEDMSHCPSYSKVEEAYREKVSLGVGGEESLPRIQANDTPQDFPQNPEEKNLSVQNIIGGVSVLGISSILFLLYKYTSFGHFVRSRTRWIKDTWRTPQEIDNEILLLDDSETYHINSNNPQYNIAYNTVQDY</sequence>
<accession>A0A1A9AQJ8</accession>
<dbReference type="Pfam" id="PF05795">
    <property type="entry name" value="Plasmodium_Vir"/>
    <property type="match status" value="1"/>
</dbReference>
<keyword evidence="1" id="KW-1133">Transmembrane helix</keyword>
<evidence type="ECO:0000313" key="2">
    <source>
        <dbReference type="EMBL" id="SBT58492.1"/>
    </source>
</evidence>
<organism evidence="2 3">
    <name type="scientific">Plasmodium ovale wallikeri</name>
    <dbReference type="NCBI Taxonomy" id="864142"/>
    <lineage>
        <taxon>Eukaryota</taxon>
        <taxon>Sar</taxon>
        <taxon>Alveolata</taxon>
        <taxon>Apicomplexa</taxon>
        <taxon>Aconoidasida</taxon>
        <taxon>Haemosporida</taxon>
        <taxon>Plasmodiidae</taxon>
        <taxon>Plasmodium</taxon>
        <taxon>Plasmodium (Plasmodium)</taxon>
    </lineage>
</organism>
<name>A0A1A9AQJ8_PLAOA</name>
<dbReference type="EMBL" id="FLRD01001913">
    <property type="protein sequence ID" value="SBT58492.1"/>
    <property type="molecule type" value="Genomic_DNA"/>
</dbReference>
<evidence type="ECO:0000256" key="1">
    <source>
        <dbReference type="SAM" id="Phobius"/>
    </source>
</evidence>
<dbReference type="Proteomes" id="UP000078555">
    <property type="component" value="Unassembled WGS sequence"/>
</dbReference>
<evidence type="ECO:0000313" key="3">
    <source>
        <dbReference type="Proteomes" id="UP000078555"/>
    </source>
</evidence>